<protein>
    <submittedName>
        <fullName evidence="2">Putative transporter</fullName>
    </submittedName>
</protein>
<feature type="transmembrane region" description="Helical" evidence="1">
    <location>
        <begin position="152"/>
        <end position="170"/>
    </location>
</feature>
<dbReference type="Proteomes" id="UP000011185">
    <property type="component" value="Unassembled WGS sequence"/>
</dbReference>
<keyword evidence="3" id="KW-1185">Reference proteome</keyword>
<dbReference type="InParanoid" id="L7K070"/>
<feature type="transmembrane region" description="Helical" evidence="1">
    <location>
        <begin position="213"/>
        <end position="233"/>
    </location>
</feature>
<keyword evidence="1" id="KW-0472">Membrane</keyword>
<dbReference type="OrthoDB" id="10400837at2759"/>
<dbReference type="HOGENOM" id="CLU_811792_0_0_1"/>
<evidence type="ECO:0000313" key="3">
    <source>
        <dbReference type="Proteomes" id="UP000011185"/>
    </source>
</evidence>
<gene>
    <name evidence="2" type="ORF">THOM_0267</name>
</gene>
<sequence length="342" mass="38843">MKEHIISLILSISLITSFICLNKGVKSSYRTFKSVVIPMCSFMSMIINAILIRKKSDHNIVYTLAISLIASLCDFIILYCTMESMKVHSIAFILLAFIGFCVSLFLLDRHVSLITLTINSLMIVVLFMFEVFEYNGVQLHSTDLEIAFLKPYMSMLFIIVLVYGFRMVLVHKFSGLIEERPFVPLCHNIFLMIFAVLEASFDSFADLKVFYSEISHCWVIVLGSLFLLPTIFLSSQNTKWVQKETFLFSLAVLITIVTCFYVVSSFDYVFGKNRLEMLGSWCYASLLLVFTITIFFILFYKKRLLNRAAAVSNVEIVGADVASPTNEPPPAGVPPEEDLLFP</sequence>
<dbReference type="EMBL" id="JH993821">
    <property type="protein sequence ID" value="ELQ76741.1"/>
    <property type="molecule type" value="Genomic_DNA"/>
</dbReference>
<name>L7K070_TRAHO</name>
<feature type="transmembrane region" description="Helical" evidence="1">
    <location>
        <begin position="245"/>
        <end position="266"/>
    </location>
</feature>
<proteinExistence type="predicted"/>
<reference evidence="2 3" key="1">
    <citation type="journal article" date="2012" name="PLoS Pathog.">
        <title>The genome of the obligate intracellular parasite Trachipleistophora hominis: new insights into microsporidian genome dynamics and reductive evolution.</title>
        <authorList>
            <person name="Heinz E."/>
            <person name="Williams T.A."/>
            <person name="Nakjang S."/>
            <person name="Noel C.J."/>
            <person name="Swan D.C."/>
            <person name="Goldberg A.V."/>
            <person name="Harris S.R."/>
            <person name="Weinmaier T."/>
            <person name="Markert S."/>
            <person name="Becher D."/>
            <person name="Bernhardt J."/>
            <person name="Dagan T."/>
            <person name="Hacker C."/>
            <person name="Lucocq J.M."/>
            <person name="Schweder T."/>
            <person name="Rattei T."/>
            <person name="Hall N."/>
            <person name="Hirt R.P."/>
            <person name="Embley T.M."/>
        </authorList>
    </citation>
    <scope>NUCLEOTIDE SEQUENCE [LARGE SCALE GENOMIC DNA]</scope>
</reference>
<feature type="transmembrane region" description="Helical" evidence="1">
    <location>
        <begin position="113"/>
        <end position="132"/>
    </location>
</feature>
<feature type="transmembrane region" description="Helical" evidence="1">
    <location>
        <begin position="182"/>
        <end position="201"/>
    </location>
</feature>
<evidence type="ECO:0000256" key="1">
    <source>
        <dbReference type="SAM" id="Phobius"/>
    </source>
</evidence>
<feature type="transmembrane region" description="Helical" evidence="1">
    <location>
        <begin position="278"/>
        <end position="300"/>
    </location>
</feature>
<evidence type="ECO:0000313" key="2">
    <source>
        <dbReference type="EMBL" id="ELQ76741.1"/>
    </source>
</evidence>
<feature type="transmembrane region" description="Helical" evidence="1">
    <location>
        <begin position="32"/>
        <end position="52"/>
    </location>
</feature>
<organism evidence="2 3">
    <name type="scientific">Trachipleistophora hominis</name>
    <name type="common">Microsporidian parasite</name>
    <dbReference type="NCBI Taxonomy" id="72359"/>
    <lineage>
        <taxon>Eukaryota</taxon>
        <taxon>Fungi</taxon>
        <taxon>Fungi incertae sedis</taxon>
        <taxon>Microsporidia</taxon>
        <taxon>Pleistophoridae</taxon>
        <taxon>Trachipleistophora</taxon>
    </lineage>
</organism>
<keyword evidence="1" id="KW-1133">Transmembrane helix</keyword>
<feature type="transmembrane region" description="Helical" evidence="1">
    <location>
        <begin position="59"/>
        <end position="79"/>
    </location>
</feature>
<dbReference type="AlphaFoldDB" id="L7K070"/>
<dbReference type="VEuPathDB" id="MicrosporidiaDB:THOM_0267"/>
<dbReference type="OMA" id="LYCTMES"/>
<keyword evidence="1" id="KW-0812">Transmembrane</keyword>
<feature type="transmembrane region" description="Helical" evidence="1">
    <location>
        <begin position="85"/>
        <end position="106"/>
    </location>
</feature>
<accession>L7K070</accession>